<evidence type="ECO:0000313" key="1">
    <source>
        <dbReference type="EMBL" id="KAL3310159.1"/>
    </source>
</evidence>
<gene>
    <name evidence="1" type="ORF">Ciccas_011278</name>
</gene>
<sequence>MIFSPERLETLRFNLEFDNKQMQSIQVSTTNDGWYIVNNAGKTKFVDSIIVEYQKMVREFMTENYSTLDKEQAHSILILYASWFSSLPSGGRIAGIPKV</sequence>
<proteinExistence type="predicted"/>
<organism evidence="1 2">
    <name type="scientific">Cichlidogyrus casuarinus</name>
    <dbReference type="NCBI Taxonomy" id="1844966"/>
    <lineage>
        <taxon>Eukaryota</taxon>
        <taxon>Metazoa</taxon>
        <taxon>Spiralia</taxon>
        <taxon>Lophotrochozoa</taxon>
        <taxon>Platyhelminthes</taxon>
        <taxon>Monogenea</taxon>
        <taxon>Monopisthocotylea</taxon>
        <taxon>Dactylogyridea</taxon>
        <taxon>Ancyrocephalidae</taxon>
        <taxon>Cichlidogyrus</taxon>
    </lineage>
</organism>
<evidence type="ECO:0000313" key="2">
    <source>
        <dbReference type="Proteomes" id="UP001626550"/>
    </source>
</evidence>
<protein>
    <submittedName>
        <fullName evidence="1">Uncharacterized protein</fullName>
    </submittedName>
</protein>
<dbReference type="AlphaFoldDB" id="A0ABD2PS41"/>
<comment type="caution">
    <text evidence="1">The sequence shown here is derived from an EMBL/GenBank/DDBJ whole genome shotgun (WGS) entry which is preliminary data.</text>
</comment>
<accession>A0ABD2PS41</accession>
<name>A0ABD2PS41_9PLAT</name>
<dbReference type="Proteomes" id="UP001626550">
    <property type="component" value="Unassembled WGS sequence"/>
</dbReference>
<keyword evidence="2" id="KW-1185">Reference proteome</keyword>
<reference evidence="1 2" key="1">
    <citation type="submission" date="2024-11" db="EMBL/GenBank/DDBJ databases">
        <title>Adaptive evolution of stress response genes in parasites aligns with host niche diversity.</title>
        <authorList>
            <person name="Hahn C."/>
            <person name="Resl P."/>
        </authorList>
    </citation>
    <scope>NUCLEOTIDE SEQUENCE [LARGE SCALE GENOMIC DNA]</scope>
    <source>
        <strain evidence="1">EGGRZ-B1_66</strain>
        <tissue evidence="1">Body</tissue>
    </source>
</reference>
<dbReference type="EMBL" id="JBJKFK010003186">
    <property type="protein sequence ID" value="KAL3310159.1"/>
    <property type="molecule type" value="Genomic_DNA"/>
</dbReference>